<dbReference type="AlphaFoldDB" id="A0A965ZD56"/>
<organism evidence="2 3">
    <name type="scientific">Mucilaginibacter agri</name>
    <dbReference type="NCBI Taxonomy" id="2695265"/>
    <lineage>
        <taxon>Bacteria</taxon>
        <taxon>Pseudomonadati</taxon>
        <taxon>Bacteroidota</taxon>
        <taxon>Sphingobacteriia</taxon>
        <taxon>Sphingobacteriales</taxon>
        <taxon>Sphingobacteriaceae</taxon>
        <taxon>Mucilaginibacter</taxon>
    </lineage>
</organism>
<proteinExistence type="predicted"/>
<sequence length="657" mass="76385">MAFKNFPQVDQASINSERSENVLERLFSQANGFISRKENPDKGCDYDVELIVDDTNAYNWRFGIQLKSVEKIAVVDEGLFISYAFKTSRLNYLLNRPVGDGLIVIFDDAADIAYYDFAQAVYKRLTVERGSEAWHENEKVNIHMPVTNVLNAVSVKTVHQWFAKNFTTASFILRSQGPRYDFPVIASQDDEFDVHNPEKVKDLLLKYGFGLMRAHDVPLLYDMIRVVPHATLERHPELLIMAAIVNGEVGARYESQHLIQKLKRRSLITDEHAHLLRFTELKNRFGLGEIDIKEFVTELKEERQKVQSPQNQIVLDLNIILHELLMPKFYHQLPAGIYERIRSAYQRIQTLDVDPQGKQMLEVWNTENLASFIAYYRLKQLNQLAIQRSMGVKNRSAELVKESTMLANLQQELFSELERLFKVGQDTGDKLLQAYTILVRSSYVLTQEIDVISQMPVLNDIKFHNKEMFLNTVTLSLQAADLFRDLNFFEPAYRSLYYGIELLTVSREVHHYKDDFDLEFLMKVKSDMEQHWELYSYELVVPGFIKKLATENKQHEERPMSITKDLDDEQLLNMAKGFCQAMNLPHPCVRYVLDELKGYRTFYRANTDGYEIKRAPLHPLYEAEYHQPVKFIIRNNATGIVSLPVQNVETQLKSWGL</sequence>
<reference evidence="2" key="2">
    <citation type="submission" date="2020-10" db="EMBL/GenBank/DDBJ databases">
        <title>Mucilaginibacter sp. nov., isolated from soil.</title>
        <authorList>
            <person name="Jeon C.O."/>
        </authorList>
    </citation>
    <scope>NUCLEOTIDE SEQUENCE</scope>
    <source>
        <strain evidence="2">R11</strain>
    </source>
</reference>
<dbReference type="EMBL" id="WWEO01000034">
    <property type="protein sequence ID" value="NCD68098.1"/>
    <property type="molecule type" value="Genomic_DNA"/>
</dbReference>
<evidence type="ECO:0000259" key="1">
    <source>
        <dbReference type="Pfam" id="PF14280"/>
    </source>
</evidence>
<dbReference type="Proteomes" id="UP000638732">
    <property type="component" value="Unassembled WGS sequence"/>
</dbReference>
<accession>A0A965ZD56</accession>
<reference evidence="2" key="1">
    <citation type="submission" date="2020-01" db="EMBL/GenBank/DDBJ databases">
        <authorList>
            <person name="Seo Y.L."/>
        </authorList>
    </citation>
    <scope>NUCLEOTIDE SEQUENCE</scope>
    <source>
        <strain evidence="2">R11</strain>
    </source>
</reference>
<dbReference type="InterPro" id="IPR025375">
    <property type="entry name" value="DUF4365"/>
</dbReference>
<comment type="caution">
    <text evidence="2">The sequence shown here is derived from an EMBL/GenBank/DDBJ whole genome shotgun (WGS) entry which is preliminary data.</text>
</comment>
<name>A0A965ZD56_9SPHI</name>
<dbReference type="Pfam" id="PF14280">
    <property type="entry name" value="DUF4365"/>
    <property type="match status" value="1"/>
</dbReference>
<gene>
    <name evidence="2" type="ORF">GSY63_01870</name>
</gene>
<evidence type="ECO:0000313" key="2">
    <source>
        <dbReference type="EMBL" id="NCD68098.1"/>
    </source>
</evidence>
<dbReference type="RefSeq" id="WP_166584124.1">
    <property type="nucleotide sequence ID" value="NZ_WWEO01000034.1"/>
</dbReference>
<keyword evidence="3" id="KW-1185">Reference proteome</keyword>
<evidence type="ECO:0000313" key="3">
    <source>
        <dbReference type="Proteomes" id="UP000638732"/>
    </source>
</evidence>
<protein>
    <submittedName>
        <fullName evidence="2">DUF4365 domain-containing protein</fullName>
    </submittedName>
</protein>
<feature type="domain" description="DUF4365" evidence="1">
    <location>
        <begin position="18"/>
        <end position="160"/>
    </location>
</feature>